<dbReference type="PANTHER" id="PTHR33307">
    <property type="entry name" value="ALPHA-RHAMNOSIDASE (EUROFUNG)"/>
    <property type="match status" value="1"/>
</dbReference>
<dbReference type="Pfam" id="PF17389">
    <property type="entry name" value="Bac_rhamnosid6H"/>
    <property type="match status" value="1"/>
</dbReference>
<dbReference type="SUPFAM" id="SSF48208">
    <property type="entry name" value="Six-hairpin glycosidases"/>
    <property type="match status" value="1"/>
</dbReference>
<accession>A0A840P2N5</accession>
<name>A0A840P2N5_9ACTN</name>
<feature type="domain" description="Bacterial alpha-L-rhamnosidase N-terminal" evidence="6">
    <location>
        <begin position="137"/>
        <end position="269"/>
    </location>
</feature>
<organism evidence="9 10">
    <name type="scientific">Thermocatellispora tengchongensis</name>
    <dbReference type="NCBI Taxonomy" id="1073253"/>
    <lineage>
        <taxon>Bacteria</taxon>
        <taxon>Bacillati</taxon>
        <taxon>Actinomycetota</taxon>
        <taxon>Actinomycetes</taxon>
        <taxon>Streptosporangiales</taxon>
        <taxon>Streptosporangiaceae</taxon>
        <taxon>Thermocatellispora</taxon>
    </lineage>
</organism>
<feature type="domain" description="Alpha-L-rhamnosidase six-hairpin glycosidase" evidence="7">
    <location>
        <begin position="420"/>
        <end position="795"/>
    </location>
</feature>
<dbReference type="InterPro" id="IPR008902">
    <property type="entry name" value="Rhamnosid_concanavalin"/>
</dbReference>
<evidence type="ECO:0000313" key="9">
    <source>
        <dbReference type="EMBL" id="MBB5135544.1"/>
    </source>
</evidence>
<dbReference type="Proteomes" id="UP000578449">
    <property type="component" value="Unassembled WGS sequence"/>
</dbReference>
<dbReference type="Pfam" id="PF05592">
    <property type="entry name" value="Bac_rhamnosid"/>
    <property type="match status" value="1"/>
</dbReference>
<dbReference type="EC" id="3.2.1.40" evidence="2"/>
<dbReference type="Pfam" id="PF17390">
    <property type="entry name" value="Bac_rhamnosid_C"/>
    <property type="match status" value="1"/>
</dbReference>
<dbReference type="PANTHER" id="PTHR33307:SF6">
    <property type="entry name" value="ALPHA-RHAMNOSIDASE (EUROFUNG)-RELATED"/>
    <property type="match status" value="1"/>
</dbReference>
<dbReference type="Gene3D" id="1.50.10.10">
    <property type="match status" value="1"/>
</dbReference>
<keyword evidence="3 9" id="KW-0378">Hydrolase</keyword>
<dbReference type="Gene3D" id="2.60.40.10">
    <property type="entry name" value="Immunoglobulins"/>
    <property type="match status" value="1"/>
</dbReference>
<comment type="catalytic activity">
    <reaction evidence="1">
        <text>Hydrolysis of terminal non-reducing alpha-L-rhamnose residues in alpha-L-rhamnosides.</text>
        <dbReference type="EC" id="3.2.1.40"/>
    </reaction>
</comment>
<dbReference type="EMBL" id="JACHGN010000011">
    <property type="protein sequence ID" value="MBB5135544.1"/>
    <property type="molecule type" value="Genomic_DNA"/>
</dbReference>
<feature type="region of interest" description="Disordered" evidence="4">
    <location>
        <begin position="863"/>
        <end position="895"/>
    </location>
</feature>
<dbReference type="Gene3D" id="2.60.120.260">
    <property type="entry name" value="Galactose-binding domain-like"/>
    <property type="match status" value="2"/>
</dbReference>
<dbReference type="RefSeq" id="WP_185052482.1">
    <property type="nucleotide sequence ID" value="NZ_BAABIX010000002.1"/>
</dbReference>
<reference evidence="9 10" key="1">
    <citation type="submission" date="2020-08" db="EMBL/GenBank/DDBJ databases">
        <title>Genomic Encyclopedia of Type Strains, Phase IV (KMG-IV): sequencing the most valuable type-strain genomes for metagenomic binning, comparative biology and taxonomic classification.</title>
        <authorList>
            <person name="Goeker M."/>
        </authorList>
    </citation>
    <scope>NUCLEOTIDE SEQUENCE [LARGE SCALE GENOMIC DNA]</scope>
    <source>
        <strain evidence="9 10">DSM 45615</strain>
    </source>
</reference>
<comment type="caution">
    <text evidence="9">The sequence shown here is derived from an EMBL/GenBank/DDBJ whole genome shotgun (WGS) entry which is preliminary data.</text>
</comment>
<dbReference type="InterPro" id="IPR012341">
    <property type="entry name" value="6hp_glycosidase-like_sf"/>
</dbReference>
<sequence length="895" mass="98525">MSEHSPYDLRVDGGDDRFPVTGERPLLSWKLPRTWSGQDGYDLQVRVEGTEQTLHNVTTARHLFVEWPLPPLRSRQRVAWRVRTHLGGRSSAWSPWHAFEAGLLDGDWRARWISPREDGTEFRPAYVLAGGVDLRDDIVQARLYSTALGVYEAFVNGVRVGTAELTPGCTSYADTLYAQAADVTALLHGGRNDLEIVLSDGWYRGSVGTWRKRDCWGTTTAARLQLHVRYADGAEAVAGTDADWTSRRGHIVAADLMNGQTTDFTAQPGRVRPVLVDAVAAPPIDWSPAPPVRRVERLAPRSVTRHGDGVWIVDFGQNASGWVALTDLGPAGTRTVIDHGEHLDPAGDLTTAHLDSQRPGEPPIPFVQRDEVVSSGRPGEVFEPRHTVHGFRYARVRRTGAGLDPAGIVMRVVHTDLRPTATFACSDDDLNRLHEAARWSFRGNAVDIPTDCPTRERLGWTGDYQVFAPTAARLYDIDGFSRKWLRSVRDDQLDDGRVVNSSPDANRLKVRDDPMADAITGSAGWGDAIVLVPWVLYETYGDTAALAENWPAMRRWVEWALATARTARHPSRAERSPEPLTHEEFVWDGSFHWGEWLEPKQRAADGSLVDPVMSDPMAWYAADKGEVGTAYLFRSVRTLAAVAQVLGHDDDAACYRETAEKVRHAWQTEFLDAEGRTKSGTQAGYVRALAFDLVPEELREKAARHLVDLIDAAGGHLGTGFLSTADLLPVLADTGHPDVAYSVLYQRTSPSWLGMLDRGATTIWEDWDGVSEDGTATASLNHYSKGAVIRFLHTHTLGLRQASGSVGWESFLVAPVLNDAITWATGTFDGPQGRIAVEWRVQDDHLTISVDVPGGSEARIRFPDGSTFRTGPGRFSARRPVPGRTTIPGGASARV</sequence>
<evidence type="ECO:0000259" key="8">
    <source>
        <dbReference type="Pfam" id="PF17390"/>
    </source>
</evidence>
<keyword evidence="10" id="KW-1185">Reference proteome</keyword>
<dbReference type="GO" id="GO:0005975">
    <property type="term" value="P:carbohydrate metabolic process"/>
    <property type="evidence" value="ECO:0007669"/>
    <property type="project" value="InterPro"/>
</dbReference>
<evidence type="ECO:0000256" key="1">
    <source>
        <dbReference type="ARBA" id="ARBA00001445"/>
    </source>
</evidence>
<evidence type="ECO:0000259" key="7">
    <source>
        <dbReference type="Pfam" id="PF17389"/>
    </source>
</evidence>
<protein>
    <recommendedName>
        <fullName evidence="2">alpha-L-rhamnosidase</fullName>
        <ecNumber evidence="2">3.2.1.40</ecNumber>
    </recommendedName>
</protein>
<dbReference type="AlphaFoldDB" id="A0A840P2N5"/>
<dbReference type="GO" id="GO:0030596">
    <property type="term" value="F:alpha-L-rhamnosidase activity"/>
    <property type="evidence" value="ECO:0007669"/>
    <property type="project" value="UniProtKB-EC"/>
</dbReference>
<evidence type="ECO:0000313" key="10">
    <source>
        <dbReference type="Proteomes" id="UP000578449"/>
    </source>
</evidence>
<evidence type="ECO:0000256" key="2">
    <source>
        <dbReference type="ARBA" id="ARBA00012652"/>
    </source>
</evidence>
<dbReference type="InterPro" id="IPR035396">
    <property type="entry name" value="Bac_rhamnosid6H"/>
</dbReference>
<evidence type="ECO:0000256" key="3">
    <source>
        <dbReference type="ARBA" id="ARBA00022801"/>
    </source>
</evidence>
<evidence type="ECO:0000259" key="5">
    <source>
        <dbReference type="Pfam" id="PF05592"/>
    </source>
</evidence>
<dbReference type="Gene3D" id="2.60.420.10">
    <property type="entry name" value="Maltose phosphorylase, domain 3"/>
    <property type="match status" value="1"/>
</dbReference>
<feature type="domain" description="Alpha-L-rhamnosidase C-terminal" evidence="8">
    <location>
        <begin position="803"/>
        <end position="866"/>
    </location>
</feature>
<dbReference type="InterPro" id="IPR035398">
    <property type="entry name" value="Bac_rhamnosid_C"/>
</dbReference>
<gene>
    <name evidence="9" type="ORF">HNP84_005288</name>
</gene>
<dbReference type="InterPro" id="IPR013783">
    <property type="entry name" value="Ig-like_fold"/>
</dbReference>
<evidence type="ECO:0000256" key="4">
    <source>
        <dbReference type="SAM" id="MobiDB-lite"/>
    </source>
</evidence>
<dbReference type="Pfam" id="PF08531">
    <property type="entry name" value="Bac_rhamnosid_N"/>
    <property type="match status" value="1"/>
</dbReference>
<dbReference type="InterPro" id="IPR013737">
    <property type="entry name" value="Bac_rhamnosid_N"/>
</dbReference>
<evidence type="ECO:0000259" key="6">
    <source>
        <dbReference type="Pfam" id="PF08531"/>
    </source>
</evidence>
<dbReference type="InterPro" id="IPR008928">
    <property type="entry name" value="6-hairpin_glycosidase_sf"/>
</dbReference>
<proteinExistence type="predicted"/>
<feature type="domain" description="Alpha-L-rhamnosidase concanavalin-like" evidence="5">
    <location>
        <begin position="305"/>
        <end position="413"/>
    </location>
</feature>
<keyword evidence="9" id="KW-0326">Glycosidase</keyword>
<dbReference type="InterPro" id="IPR016007">
    <property type="entry name" value="Alpha_rhamnosid"/>
</dbReference>
<dbReference type="Pfam" id="PF25788">
    <property type="entry name" value="Ig_Rha78A_N"/>
    <property type="match status" value="1"/>
</dbReference>